<evidence type="ECO:0000313" key="1">
    <source>
        <dbReference type="EMBL" id="MCD7467225.1"/>
    </source>
</evidence>
<name>A0ABS8T744_DATST</name>
<reference evidence="1 2" key="1">
    <citation type="journal article" date="2021" name="BMC Genomics">
        <title>Datura genome reveals duplications of psychoactive alkaloid biosynthetic genes and high mutation rate following tissue culture.</title>
        <authorList>
            <person name="Rajewski A."/>
            <person name="Carter-House D."/>
            <person name="Stajich J."/>
            <person name="Litt A."/>
        </authorList>
    </citation>
    <scope>NUCLEOTIDE SEQUENCE [LARGE SCALE GENOMIC DNA]</scope>
    <source>
        <strain evidence="1">AR-01</strain>
    </source>
</reference>
<keyword evidence="2" id="KW-1185">Reference proteome</keyword>
<evidence type="ECO:0000313" key="2">
    <source>
        <dbReference type="Proteomes" id="UP000823775"/>
    </source>
</evidence>
<organism evidence="1 2">
    <name type="scientific">Datura stramonium</name>
    <name type="common">Jimsonweed</name>
    <name type="synonym">Common thornapple</name>
    <dbReference type="NCBI Taxonomy" id="4076"/>
    <lineage>
        <taxon>Eukaryota</taxon>
        <taxon>Viridiplantae</taxon>
        <taxon>Streptophyta</taxon>
        <taxon>Embryophyta</taxon>
        <taxon>Tracheophyta</taxon>
        <taxon>Spermatophyta</taxon>
        <taxon>Magnoliopsida</taxon>
        <taxon>eudicotyledons</taxon>
        <taxon>Gunneridae</taxon>
        <taxon>Pentapetalae</taxon>
        <taxon>asterids</taxon>
        <taxon>lamiids</taxon>
        <taxon>Solanales</taxon>
        <taxon>Solanaceae</taxon>
        <taxon>Solanoideae</taxon>
        <taxon>Datureae</taxon>
        <taxon>Datura</taxon>
    </lineage>
</organism>
<gene>
    <name evidence="1" type="ORF">HAX54_004545</name>
</gene>
<protein>
    <submittedName>
        <fullName evidence="1">Uncharacterized protein</fullName>
    </submittedName>
</protein>
<proteinExistence type="predicted"/>
<comment type="caution">
    <text evidence="1">The sequence shown here is derived from an EMBL/GenBank/DDBJ whole genome shotgun (WGS) entry which is preliminary data.</text>
</comment>
<sequence length="176" mass="19510">PDKENDLIDDKGPSNGCNYDLHPLPEYDQDIKTPYSSSKLLDQQASNILSFQKPITYSWPQHDQGTIVPTPKPQYVHRTTPPTSIGSHKTNNGVVNYKAPSNSFNCDLHPLVALSQGLVIHFYFEKNLDEPAGICSFDGTIANPWHEHGTIDRLLCRSFDDLTKSIGGPCQGSNCL</sequence>
<feature type="non-terminal residue" evidence="1">
    <location>
        <position position="1"/>
    </location>
</feature>
<dbReference type="EMBL" id="JACEIK010001211">
    <property type="protein sequence ID" value="MCD7467225.1"/>
    <property type="molecule type" value="Genomic_DNA"/>
</dbReference>
<accession>A0ABS8T744</accession>
<dbReference type="Proteomes" id="UP000823775">
    <property type="component" value="Unassembled WGS sequence"/>
</dbReference>